<sequence length="170" mass="18399">MARSHEFVVLAVSVLAAVWMVGQGMPAGEKPNEASAKEALNGTEAINSTEAASNSGFSCEGRIFGYYGDTKNCSLFHYCEPFTDPEKNQFVLHAAYLCPNETVFNQLSLTCVYPAEALDCSRAPEYYYVNSHVVPVDSSAEQSSSEAGSAESQEKTKDNEASEKKDGKSQ</sequence>
<dbReference type="InterPro" id="IPR036508">
    <property type="entry name" value="Chitin-bd_dom_sf"/>
</dbReference>
<evidence type="ECO:0000256" key="2">
    <source>
        <dbReference type="SAM" id="SignalP"/>
    </source>
</evidence>
<feature type="signal peptide" evidence="2">
    <location>
        <begin position="1"/>
        <end position="24"/>
    </location>
</feature>
<dbReference type="Proteomes" id="UP000694867">
    <property type="component" value="Unplaced"/>
</dbReference>
<dbReference type="Pfam" id="PF01607">
    <property type="entry name" value="CBM_14"/>
    <property type="match status" value="1"/>
</dbReference>
<dbReference type="GO" id="GO:0005576">
    <property type="term" value="C:extracellular region"/>
    <property type="evidence" value="ECO:0007669"/>
    <property type="project" value="InterPro"/>
</dbReference>
<dbReference type="KEGG" id="goe:100906267"/>
<feature type="region of interest" description="Disordered" evidence="1">
    <location>
        <begin position="138"/>
        <end position="170"/>
    </location>
</feature>
<feature type="compositionally biased region" description="Low complexity" evidence="1">
    <location>
        <begin position="138"/>
        <end position="151"/>
    </location>
</feature>
<evidence type="ECO:0000313" key="6">
    <source>
        <dbReference type="RefSeq" id="XP_018495254.1"/>
    </source>
</evidence>
<dbReference type="InterPro" id="IPR002557">
    <property type="entry name" value="Chitin-bd_dom"/>
</dbReference>
<feature type="chain" id="PRO_5044708132" evidence="2">
    <location>
        <begin position="25"/>
        <end position="170"/>
    </location>
</feature>
<keyword evidence="4" id="KW-1185">Reference proteome</keyword>
<name>A0AAJ6QU24_9ACAR</name>
<dbReference type="AlphaFoldDB" id="A0AAJ6QU24"/>
<dbReference type="PANTHER" id="PTHR22933">
    <property type="entry name" value="FI18007P1-RELATED"/>
    <property type="match status" value="1"/>
</dbReference>
<protein>
    <submittedName>
        <fullName evidence="5 6">Uncharacterized protein LOC100906267</fullName>
    </submittedName>
</protein>
<dbReference type="RefSeq" id="XP_018495254.1">
    <property type="nucleotide sequence ID" value="XM_018639738.1"/>
</dbReference>
<evidence type="ECO:0000313" key="4">
    <source>
        <dbReference type="Proteomes" id="UP000694867"/>
    </source>
</evidence>
<feature type="domain" description="Chitin-binding type-2" evidence="3">
    <location>
        <begin position="56"/>
        <end position="122"/>
    </location>
</feature>
<evidence type="ECO:0000313" key="5">
    <source>
        <dbReference type="RefSeq" id="XP_003743909.1"/>
    </source>
</evidence>
<evidence type="ECO:0000256" key="1">
    <source>
        <dbReference type="SAM" id="MobiDB-lite"/>
    </source>
</evidence>
<evidence type="ECO:0000259" key="3">
    <source>
        <dbReference type="PROSITE" id="PS50940"/>
    </source>
</evidence>
<dbReference type="PROSITE" id="PS50940">
    <property type="entry name" value="CHIT_BIND_II"/>
    <property type="match status" value="1"/>
</dbReference>
<gene>
    <name evidence="5 6" type="primary">LOC100906267</name>
</gene>
<dbReference type="InterPro" id="IPR052976">
    <property type="entry name" value="Scoloptoxin-like"/>
</dbReference>
<organism evidence="4 5">
    <name type="scientific">Galendromus occidentalis</name>
    <name type="common">western predatory mite</name>
    <dbReference type="NCBI Taxonomy" id="34638"/>
    <lineage>
        <taxon>Eukaryota</taxon>
        <taxon>Metazoa</taxon>
        <taxon>Ecdysozoa</taxon>
        <taxon>Arthropoda</taxon>
        <taxon>Chelicerata</taxon>
        <taxon>Arachnida</taxon>
        <taxon>Acari</taxon>
        <taxon>Parasitiformes</taxon>
        <taxon>Mesostigmata</taxon>
        <taxon>Gamasina</taxon>
        <taxon>Phytoseioidea</taxon>
        <taxon>Phytoseiidae</taxon>
        <taxon>Typhlodrominae</taxon>
        <taxon>Galendromus</taxon>
    </lineage>
</organism>
<dbReference type="SUPFAM" id="SSF57625">
    <property type="entry name" value="Invertebrate chitin-binding proteins"/>
    <property type="match status" value="1"/>
</dbReference>
<dbReference type="GeneID" id="100906267"/>
<accession>A0AAJ6QU24</accession>
<dbReference type="SMART" id="SM00494">
    <property type="entry name" value="ChtBD2"/>
    <property type="match status" value="1"/>
</dbReference>
<proteinExistence type="predicted"/>
<dbReference type="RefSeq" id="XP_003743909.1">
    <property type="nucleotide sequence ID" value="XM_003743861.2"/>
</dbReference>
<dbReference type="PANTHER" id="PTHR22933:SF43">
    <property type="entry name" value="LP10131P"/>
    <property type="match status" value="1"/>
</dbReference>
<feature type="compositionally biased region" description="Basic and acidic residues" evidence="1">
    <location>
        <begin position="152"/>
        <end position="170"/>
    </location>
</feature>
<keyword evidence="2" id="KW-0732">Signal</keyword>
<dbReference type="Gene3D" id="2.170.140.10">
    <property type="entry name" value="Chitin binding domain"/>
    <property type="match status" value="1"/>
</dbReference>
<reference evidence="5 6" key="1">
    <citation type="submission" date="2025-04" db="UniProtKB">
        <authorList>
            <consortium name="RefSeq"/>
        </authorList>
    </citation>
    <scope>IDENTIFICATION</scope>
</reference>
<dbReference type="GO" id="GO:0008061">
    <property type="term" value="F:chitin binding"/>
    <property type="evidence" value="ECO:0007669"/>
    <property type="project" value="InterPro"/>
</dbReference>